<evidence type="ECO:0000313" key="2">
    <source>
        <dbReference type="Proteomes" id="UP000184383"/>
    </source>
</evidence>
<dbReference type="VEuPathDB" id="FungiDB:ASPWEDRAFT_166100"/>
<dbReference type="STRING" id="1073089.A0A1L9RYN8"/>
<sequence>MFWHGKRASLHPDRGPWKDHRDYVRFLGQRELEWMRRFGRPQRNDLPHNSKLEGKILPEVYVNLLEKYIALSPYILPVNRTTLYE</sequence>
<dbReference type="Proteomes" id="UP000184383">
    <property type="component" value="Unassembled WGS sequence"/>
</dbReference>
<dbReference type="RefSeq" id="XP_040693689.1">
    <property type="nucleotide sequence ID" value="XM_040829931.1"/>
</dbReference>
<dbReference type="GeneID" id="63745779"/>
<keyword evidence="2" id="KW-1185">Reference proteome</keyword>
<reference evidence="2" key="1">
    <citation type="journal article" date="2017" name="Genome Biol.">
        <title>Comparative genomics reveals high biological diversity and specific adaptations in the industrially and medically important fungal genus Aspergillus.</title>
        <authorList>
            <person name="de Vries R.P."/>
            <person name="Riley R."/>
            <person name="Wiebenga A."/>
            <person name="Aguilar-Osorio G."/>
            <person name="Amillis S."/>
            <person name="Uchima C.A."/>
            <person name="Anderluh G."/>
            <person name="Asadollahi M."/>
            <person name="Askin M."/>
            <person name="Barry K."/>
            <person name="Battaglia E."/>
            <person name="Bayram O."/>
            <person name="Benocci T."/>
            <person name="Braus-Stromeyer S.A."/>
            <person name="Caldana C."/>
            <person name="Canovas D."/>
            <person name="Cerqueira G.C."/>
            <person name="Chen F."/>
            <person name="Chen W."/>
            <person name="Choi C."/>
            <person name="Clum A."/>
            <person name="Dos Santos R.A."/>
            <person name="Damasio A.R."/>
            <person name="Diallinas G."/>
            <person name="Emri T."/>
            <person name="Fekete E."/>
            <person name="Flipphi M."/>
            <person name="Freyberg S."/>
            <person name="Gallo A."/>
            <person name="Gournas C."/>
            <person name="Habgood R."/>
            <person name="Hainaut M."/>
            <person name="Harispe M.L."/>
            <person name="Henrissat B."/>
            <person name="Hilden K.S."/>
            <person name="Hope R."/>
            <person name="Hossain A."/>
            <person name="Karabika E."/>
            <person name="Karaffa L."/>
            <person name="Karanyi Z."/>
            <person name="Krasevec N."/>
            <person name="Kuo A."/>
            <person name="Kusch H."/>
            <person name="LaButti K."/>
            <person name="Lagendijk E.L."/>
            <person name="Lapidus A."/>
            <person name="Levasseur A."/>
            <person name="Lindquist E."/>
            <person name="Lipzen A."/>
            <person name="Logrieco A.F."/>
            <person name="MacCabe A."/>
            <person name="Maekelae M.R."/>
            <person name="Malavazi I."/>
            <person name="Melin P."/>
            <person name="Meyer V."/>
            <person name="Mielnichuk N."/>
            <person name="Miskei M."/>
            <person name="Molnar A.P."/>
            <person name="Mule G."/>
            <person name="Ngan C.Y."/>
            <person name="Orejas M."/>
            <person name="Orosz E."/>
            <person name="Ouedraogo J.P."/>
            <person name="Overkamp K.M."/>
            <person name="Park H.-S."/>
            <person name="Perrone G."/>
            <person name="Piumi F."/>
            <person name="Punt P.J."/>
            <person name="Ram A.F."/>
            <person name="Ramon A."/>
            <person name="Rauscher S."/>
            <person name="Record E."/>
            <person name="Riano-Pachon D.M."/>
            <person name="Robert V."/>
            <person name="Roehrig J."/>
            <person name="Ruller R."/>
            <person name="Salamov A."/>
            <person name="Salih N.S."/>
            <person name="Samson R.A."/>
            <person name="Sandor E."/>
            <person name="Sanguinetti M."/>
            <person name="Schuetze T."/>
            <person name="Sepcic K."/>
            <person name="Shelest E."/>
            <person name="Sherlock G."/>
            <person name="Sophianopoulou V."/>
            <person name="Squina F.M."/>
            <person name="Sun H."/>
            <person name="Susca A."/>
            <person name="Todd R.B."/>
            <person name="Tsang A."/>
            <person name="Unkles S.E."/>
            <person name="van de Wiele N."/>
            <person name="van Rossen-Uffink D."/>
            <person name="Oliveira J.V."/>
            <person name="Vesth T.C."/>
            <person name="Visser J."/>
            <person name="Yu J.-H."/>
            <person name="Zhou M."/>
            <person name="Andersen M.R."/>
            <person name="Archer D.B."/>
            <person name="Baker S.E."/>
            <person name="Benoit I."/>
            <person name="Brakhage A.A."/>
            <person name="Braus G.H."/>
            <person name="Fischer R."/>
            <person name="Frisvad J.C."/>
            <person name="Goldman G.H."/>
            <person name="Houbraken J."/>
            <person name="Oakley B."/>
            <person name="Pocsi I."/>
            <person name="Scazzocchio C."/>
            <person name="Seiboth B."/>
            <person name="vanKuyk P.A."/>
            <person name="Wortman J."/>
            <person name="Dyer P.S."/>
            <person name="Grigoriev I.V."/>
        </authorList>
    </citation>
    <scope>NUCLEOTIDE SEQUENCE [LARGE SCALE GENOMIC DNA]</scope>
    <source>
        <strain evidence="2">DTO 134E9</strain>
    </source>
</reference>
<accession>A0A1L9RYN8</accession>
<organism evidence="1 2">
    <name type="scientific">Aspergillus wentii DTO 134E9</name>
    <dbReference type="NCBI Taxonomy" id="1073089"/>
    <lineage>
        <taxon>Eukaryota</taxon>
        <taxon>Fungi</taxon>
        <taxon>Dikarya</taxon>
        <taxon>Ascomycota</taxon>
        <taxon>Pezizomycotina</taxon>
        <taxon>Eurotiomycetes</taxon>
        <taxon>Eurotiomycetidae</taxon>
        <taxon>Eurotiales</taxon>
        <taxon>Aspergillaceae</taxon>
        <taxon>Aspergillus</taxon>
        <taxon>Aspergillus subgen. Cremei</taxon>
    </lineage>
</organism>
<gene>
    <name evidence="1" type="ORF">ASPWEDRAFT_166100</name>
</gene>
<dbReference type="EMBL" id="KV878209">
    <property type="protein sequence ID" value="OJJ40013.1"/>
    <property type="molecule type" value="Genomic_DNA"/>
</dbReference>
<evidence type="ECO:0000313" key="1">
    <source>
        <dbReference type="EMBL" id="OJJ40013.1"/>
    </source>
</evidence>
<name>A0A1L9RYN8_ASPWE</name>
<dbReference type="OrthoDB" id="10003767at2759"/>
<dbReference type="AlphaFoldDB" id="A0A1L9RYN8"/>
<protein>
    <submittedName>
        <fullName evidence="1">Uncharacterized protein</fullName>
    </submittedName>
</protein>
<proteinExistence type="predicted"/>